<dbReference type="CDD" id="cd06558">
    <property type="entry name" value="crotonase-like"/>
    <property type="match status" value="1"/>
</dbReference>
<dbReference type="SUPFAM" id="SSF52096">
    <property type="entry name" value="ClpP/crotonase"/>
    <property type="match status" value="1"/>
</dbReference>
<dbReference type="InterPro" id="IPR018376">
    <property type="entry name" value="Enoyl-CoA_hyd/isom_CS"/>
</dbReference>
<dbReference type="Pfam" id="PF00378">
    <property type="entry name" value="ECH_1"/>
    <property type="match status" value="1"/>
</dbReference>
<dbReference type="FunFam" id="1.10.12.10:FF:000001">
    <property type="entry name" value="Probable enoyl-CoA hydratase, mitochondrial"/>
    <property type="match status" value="1"/>
</dbReference>
<dbReference type="EMBL" id="GALX01002566">
    <property type="protein sequence ID" value="JAB65900.1"/>
    <property type="molecule type" value="Transcribed_RNA"/>
</dbReference>
<comment type="similarity">
    <text evidence="1 3">Belongs to the enoyl-CoA hydratase/isomerase family.</text>
</comment>
<dbReference type="GO" id="GO:0004300">
    <property type="term" value="F:enoyl-CoA hydratase activity"/>
    <property type="evidence" value="ECO:0007669"/>
    <property type="project" value="UniProtKB-ARBA"/>
</dbReference>
<gene>
    <name evidence="4" type="primary">AUHM</name>
</gene>
<evidence type="ECO:0000256" key="3">
    <source>
        <dbReference type="RuleBase" id="RU003707"/>
    </source>
</evidence>
<dbReference type="Gene3D" id="1.10.12.10">
    <property type="entry name" value="Lyase 2-enoyl-coa Hydratase, Chain A, domain 2"/>
    <property type="match status" value="1"/>
</dbReference>
<dbReference type="GO" id="GO:0005739">
    <property type="term" value="C:mitochondrion"/>
    <property type="evidence" value="ECO:0007669"/>
    <property type="project" value="TreeGrafter"/>
</dbReference>
<dbReference type="GO" id="GO:0006635">
    <property type="term" value="P:fatty acid beta-oxidation"/>
    <property type="evidence" value="ECO:0007669"/>
    <property type="project" value="TreeGrafter"/>
</dbReference>
<dbReference type="PANTHER" id="PTHR11941:SF171">
    <property type="entry name" value="SD19268P"/>
    <property type="match status" value="1"/>
</dbReference>
<dbReference type="InterPro" id="IPR029045">
    <property type="entry name" value="ClpP/crotonase-like_dom_sf"/>
</dbReference>
<name>V5G732_ANOGL</name>
<dbReference type="PANTHER" id="PTHR11941">
    <property type="entry name" value="ENOYL-COA HYDRATASE-RELATED"/>
    <property type="match status" value="1"/>
</dbReference>
<organism evidence="4">
    <name type="scientific">Anoplophora glabripennis</name>
    <name type="common">Asian longhorn beetle</name>
    <name type="synonym">Anoplophora nobilis</name>
    <dbReference type="NCBI Taxonomy" id="217634"/>
    <lineage>
        <taxon>Eukaryota</taxon>
        <taxon>Metazoa</taxon>
        <taxon>Ecdysozoa</taxon>
        <taxon>Arthropoda</taxon>
        <taxon>Hexapoda</taxon>
        <taxon>Insecta</taxon>
        <taxon>Pterygota</taxon>
        <taxon>Neoptera</taxon>
        <taxon>Endopterygota</taxon>
        <taxon>Coleoptera</taxon>
        <taxon>Polyphaga</taxon>
        <taxon>Cucujiformia</taxon>
        <taxon>Chrysomeloidea</taxon>
        <taxon>Cerambycidae</taxon>
        <taxon>Lamiinae</taxon>
        <taxon>Lamiini</taxon>
        <taxon>Anoplophora</taxon>
    </lineage>
</organism>
<dbReference type="InterPro" id="IPR001753">
    <property type="entry name" value="Enoyl-CoA_hydra/iso"/>
</dbReference>
<evidence type="ECO:0000256" key="2">
    <source>
        <dbReference type="ARBA" id="ARBA00023239"/>
    </source>
</evidence>
<dbReference type="Gene3D" id="3.90.226.10">
    <property type="entry name" value="2-enoyl-CoA Hydratase, Chain A, domain 1"/>
    <property type="match status" value="1"/>
</dbReference>
<evidence type="ECO:0000313" key="4">
    <source>
        <dbReference type="EMBL" id="JAB65900.1"/>
    </source>
</evidence>
<sequence length="297" mass="32217">MVVPEICRRGLLTLSKLTVKPKPVRQYSEQVTKDLIFKKLKGDDAGVVTIGLKRPQQKNAISMNLLDELVRTVDKICYDNVARVVVIHSLAPGAFCAGADLKERADLTLKEVCNFVTNLRNFTKRIHDLPIPVIAALDGVALGGGLELALACDIRIAATNAKMGLVETKLAIMPGAGGTQFLSRIVGPAIAKELIFTARVLDAKAAQQLGLVNHVVEQNEIGNAAYLRSVELAEEILPNGPLGIRMAKKAINRGIEVDLDSGLVVEEACYAQLIPTKDRTEGLQAFNEKRKPVYLGY</sequence>
<dbReference type="FunFam" id="3.90.226.10:FF:000009">
    <property type="entry name" value="Carnitinyl-CoA dehydratase"/>
    <property type="match status" value="1"/>
</dbReference>
<keyword evidence="2" id="KW-0456">Lyase</keyword>
<proteinExistence type="inferred from homology"/>
<evidence type="ECO:0000256" key="1">
    <source>
        <dbReference type="ARBA" id="ARBA00005254"/>
    </source>
</evidence>
<protein>
    <submittedName>
        <fullName evidence="4">Methylglutaconyl-CoA hydratase, mitochondrial</fullName>
    </submittedName>
</protein>
<dbReference type="PROSITE" id="PS00166">
    <property type="entry name" value="ENOYL_COA_HYDRATASE"/>
    <property type="match status" value="1"/>
</dbReference>
<dbReference type="InterPro" id="IPR014748">
    <property type="entry name" value="Enoyl-CoA_hydra_C"/>
</dbReference>
<accession>V5G732</accession>
<dbReference type="AlphaFoldDB" id="V5G732"/>
<reference evidence="4" key="1">
    <citation type="submission" date="2013-07" db="EMBL/GenBank/DDBJ databases">
        <title>Midgut Transcriptome Profiling of Anoplphora glabripennis, a Lignocellulose Degrading, Wood-Boring Cerambycid.</title>
        <authorList>
            <person name="Scully E.D."/>
            <person name="Hoover K."/>
            <person name="Carlson J.E."/>
            <person name="Tien M."/>
            <person name="Geib S.M."/>
        </authorList>
    </citation>
    <scope>NUCLEOTIDE SEQUENCE</scope>
</reference>